<reference evidence="2 3" key="1">
    <citation type="submission" date="2024-09" db="EMBL/GenBank/DDBJ databases">
        <authorList>
            <person name="Sun Q."/>
            <person name="Mori K."/>
        </authorList>
    </citation>
    <scope>NUCLEOTIDE SEQUENCE [LARGE SCALE GENOMIC DNA]</scope>
    <source>
        <strain evidence="2 3">JCM 3331</strain>
    </source>
</reference>
<evidence type="ECO:0000313" key="2">
    <source>
        <dbReference type="EMBL" id="MFB9572830.1"/>
    </source>
</evidence>
<protein>
    <submittedName>
        <fullName evidence="2">Uncharacterized protein</fullName>
    </submittedName>
</protein>
<evidence type="ECO:0000256" key="1">
    <source>
        <dbReference type="SAM" id="MobiDB-lite"/>
    </source>
</evidence>
<accession>A0ABV5R4T6</accession>
<dbReference type="RefSeq" id="WP_345520254.1">
    <property type="nucleotide sequence ID" value="NZ_BAAAXD010000056.1"/>
</dbReference>
<feature type="region of interest" description="Disordered" evidence="1">
    <location>
        <begin position="42"/>
        <end position="64"/>
    </location>
</feature>
<gene>
    <name evidence="2" type="ORF">ACFFTL_10975</name>
</gene>
<sequence>MYGNTPADTYPNIAVTCPLLAACMSESGYPFALDLMPDTMAARLPTTSVPADGSRDRRARVRRP</sequence>
<organism evidence="2 3">
    <name type="scientific">Streptomyces yanii</name>
    <dbReference type="NCBI Taxonomy" id="78510"/>
    <lineage>
        <taxon>Bacteria</taxon>
        <taxon>Bacillati</taxon>
        <taxon>Actinomycetota</taxon>
        <taxon>Actinomycetes</taxon>
        <taxon>Kitasatosporales</taxon>
        <taxon>Streptomycetaceae</taxon>
        <taxon>Streptomyces</taxon>
    </lineage>
</organism>
<keyword evidence="3" id="KW-1185">Reference proteome</keyword>
<comment type="caution">
    <text evidence="2">The sequence shown here is derived from an EMBL/GenBank/DDBJ whole genome shotgun (WGS) entry which is preliminary data.</text>
</comment>
<dbReference type="EMBL" id="JBHMCG010000052">
    <property type="protein sequence ID" value="MFB9572830.1"/>
    <property type="molecule type" value="Genomic_DNA"/>
</dbReference>
<evidence type="ECO:0000313" key="3">
    <source>
        <dbReference type="Proteomes" id="UP001589710"/>
    </source>
</evidence>
<dbReference type="Proteomes" id="UP001589710">
    <property type="component" value="Unassembled WGS sequence"/>
</dbReference>
<proteinExistence type="predicted"/>
<name>A0ABV5R4T6_9ACTN</name>